<dbReference type="PROSITE" id="PS00584">
    <property type="entry name" value="PFKB_KINASES_2"/>
    <property type="match status" value="1"/>
</dbReference>
<evidence type="ECO:0000256" key="8">
    <source>
        <dbReference type="RuleBase" id="RU369061"/>
    </source>
</evidence>
<comment type="similarity">
    <text evidence="1">Belongs to the carbohydrate kinase pfkB family.</text>
</comment>
<feature type="domain" description="Carbohydrate kinase PfkB" evidence="9">
    <location>
        <begin position="10"/>
        <end position="284"/>
    </location>
</feature>
<proteinExistence type="inferred from homology"/>
<dbReference type="RefSeq" id="WP_142539892.1">
    <property type="nucleotide sequence ID" value="NZ_BMIE01000007.1"/>
</dbReference>
<name>A0A544T1Y6_9BACI</name>
<evidence type="ECO:0000256" key="5">
    <source>
        <dbReference type="ARBA" id="ARBA00022840"/>
    </source>
</evidence>
<dbReference type="InterPro" id="IPR022463">
    <property type="entry name" value="1-PFruKinase"/>
</dbReference>
<dbReference type="InterPro" id="IPR002173">
    <property type="entry name" value="Carboh/pur_kinase_PfkB_CS"/>
</dbReference>
<dbReference type="SUPFAM" id="SSF53613">
    <property type="entry name" value="Ribokinase-like"/>
    <property type="match status" value="1"/>
</dbReference>
<dbReference type="InterPro" id="IPR029056">
    <property type="entry name" value="Ribokinase-like"/>
</dbReference>
<evidence type="ECO:0000259" key="9">
    <source>
        <dbReference type="Pfam" id="PF00294"/>
    </source>
</evidence>
<dbReference type="GO" id="GO:0044281">
    <property type="term" value="P:small molecule metabolic process"/>
    <property type="evidence" value="ECO:0007669"/>
    <property type="project" value="UniProtKB-ARBA"/>
</dbReference>
<comment type="similarity">
    <text evidence="7">Belongs to the carbohydrate kinase PfkB family. LacC subfamily.</text>
</comment>
<dbReference type="Proteomes" id="UP000317316">
    <property type="component" value="Unassembled WGS sequence"/>
</dbReference>
<dbReference type="InterPro" id="IPR017583">
    <property type="entry name" value="Tagatose/fructose_Pkinase"/>
</dbReference>
<dbReference type="GO" id="GO:0005829">
    <property type="term" value="C:cytosol"/>
    <property type="evidence" value="ECO:0007669"/>
    <property type="project" value="TreeGrafter"/>
</dbReference>
<evidence type="ECO:0000256" key="7">
    <source>
        <dbReference type="PIRNR" id="PIRNR000535"/>
    </source>
</evidence>
<comment type="catalytic activity">
    <reaction evidence="7">
        <text>D-tagatofuranose 6-phosphate + ATP = D-tagatofuranose 1,6-bisphosphate + ADP + H(+)</text>
        <dbReference type="Rhea" id="RHEA:12420"/>
        <dbReference type="ChEBI" id="CHEBI:15378"/>
        <dbReference type="ChEBI" id="CHEBI:30616"/>
        <dbReference type="ChEBI" id="CHEBI:58694"/>
        <dbReference type="ChEBI" id="CHEBI:58695"/>
        <dbReference type="ChEBI" id="CHEBI:456216"/>
        <dbReference type="EC" id="2.7.1.144"/>
    </reaction>
</comment>
<comment type="catalytic activity">
    <reaction evidence="6 8">
        <text>beta-D-fructose 1-phosphate + ATP = beta-D-fructose 1,6-bisphosphate + ADP + H(+)</text>
        <dbReference type="Rhea" id="RHEA:14213"/>
        <dbReference type="ChEBI" id="CHEBI:15378"/>
        <dbReference type="ChEBI" id="CHEBI:30616"/>
        <dbReference type="ChEBI" id="CHEBI:32966"/>
        <dbReference type="ChEBI" id="CHEBI:138881"/>
        <dbReference type="ChEBI" id="CHEBI:456216"/>
        <dbReference type="EC" id="2.7.1.56"/>
    </reaction>
</comment>
<keyword evidence="2 7" id="KW-0808">Transferase</keyword>
<dbReference type="CDD" id="cd01164">
    <property type="entry name" value="FruK_PfkB_like"/>
    <property type="match status" value="1"/>
</dbReference>
<dbReference type="NCBIfam" id="TIGR03828">
    <property type="entry name" value="pfkB"/>
    <property type="match status" value="1"/>
</dbReference>
<dbReference type="Gene3D" id="3.40.1190.20">
    <property type="match status" value="1"/>
</dbReference>
<evidence type="ECO:0000256" key="4">
    <source>
        <dbReference type="ARBA" id="ARBA00022777"/>
    </source>
</evidence>
<keyword evidence="7" id="KW-0423">Lactose metabolism</keyword>
<dbReference type="OrthoDB" id="9801219at2"/>
<keyword evidence="3 7" id="KW-0547">Nucleotide-binding</keyword>
<comment type="caution">
    <text evidence="10">The sequence shown here is derived from an EMBL/GenBank/DDBJ whole genome shotgun (WGS) entry which is preliminary data.</text>
</comment>
<dbReference type="UniPathway" id="UPA00704">
    <property type="reaction ID" value="UER00715"/>
</dbReference>
<evidence type="ECO:0000256" key="1">
    <source>
        <dbReference type="ARBA" id="ARBA00005380"/>
    </source>
</evidence>
<dbReference type="EMBL" id="VDGH01000009">
    <property type="protein sequence ID" value="TQR11448.1"/>
    <property type="molecule type" value="Genomic_DNA"/>
</dbReference>
<dbReference type="PANTHER" id="PTHR46566:SF2">
    <property type="entry name" value="ATP-DEPENDENT 6-PHOSPHOFRUCTOKINASE ISOZYME 2"/>
    <property type="match status" value="1"/>
</dbReference>
<dbReference type="GO" id="GO:0016052">
    <property type="term" value="P:carbohydrate catabolic process"/>
    <property type="evidence" value="ECO:0007669"/>
    <property type="project" value="UniProtKB-ARBA"/>
</dbReference>
<keyword evidence="4 8" id="KW-0418">Kinase</keyword>
<evidence type="ECO:0000313" key="10">
    <source>
        <dbReference type="EMBL" id="TQR11448.1"/>
    </source>
</evidence>
<evidence type="ECO:0000313" key="11">
    <source>
        <dbReference type="Proteomes" id="UP000317316"/>
    </source>
</evidence>
<sequence>MITTITLNTAIDQVYEVESLDVGGTNRVSAITQEAGGKGMNVAKVLQYLGAEVNVGGFAGGTNGKKIRQLLKKRAIPSELISVSGESRICLTVLDSLNSKVTELLESGPEISVEEWQSMLEWVKQKSKIVKWFALSGSLPKGLPTTAYAELIQIIHANGAKAVLDSSGDALRNGIEAKPFAIKPNEHEIAAILGKTAITETELLEAGGRFVSEGIDHVCLTLGEEGAIFVNQYGYFKANAPSIDVINTVGSGDAFVGGLLYGLAQNEEISTAYKRAIACGSVNAMYRAIGFIDLGQVEVLMEQITIEKIKDR</sequence>
<dbReference type="GO" id="GO:0005988">
    <property type="term" value="P:lactose metabolic process"/>
    <property type="evidence" value="ECO:0007669"/>
    <property type="project" value="UniProtKB-KW"/>
</dbReference>
<evidence type="ECO:0000256" key="2">
    <source>
        <dbReference type="ARBA" id="ARBA00022679"/>
    </source>
</evidence>
<comment type="pathway">
    <text evidence="7">Carbohydrate metabolism; D-tagatose 6-phosphate degradation; D-glyceraldehyde 3-phosphate and glycerone phosphate from D-tagatose 6-phosphate: step 1/2.</text>
</comment>
<keyword evidence="11" id="KW-1185">Reference proteome</keyword>
<dbReference type="GO" id="GO:0009024">
    <property type="term" value="F:tagatose-6-phosphate kinase activity"/>
    <property type="evidence" value="ECO:0007669"/>
    <property type="project" value="UniProtKB-EC"/>
</dbReference>
<dbReference type="NCBIfam" id="TIGR03168">
    <property type="entry name" value="1-PFK"/>
    <property type="match status" value="1"/>
</dbReference>
<dbReference type="GO" id="GO:0005524">
    <property type="term" value="F:ATP binding"/>
    <property type="evidence" value="ECO:0007669"/>
    <property type="project" value="UniProtKB-UniRule"/>
</dbReference>
<dbReference type="Pfam" id="PF00294">
    <property type="entry name" value="PfkB"/>
    <property type="match status" value="1"/>
</dbReference>
<dbReference type="GO" id="GO:0008662">
    <property type="term" value="F:1-phosphofructokinase activity"/>
    <property type="evidence" value="ECO:0007669"/>
    <property type="project" value="UniProtKB-UniRule"/>
</dbReference>
<dbReference type="FunFam" id="3.40.1190.20:FF:000001">
    <property type="entry name" value="Phosphofructokinase"/>
    <property type="match status" value="1"/>
</dbReference>
<gene>
    <name evidence="10" type="primary">pfkB</name>
    <name evidence="10" type="ORF">FG382_16040</name>
</gene>
<dbReference type="PIRSF" id="PIRSF000535">
    <property type="entry name" value="1PFK/6PFK/LacC"/>
    <property type="match status" value="1"/>
</dbReference>
<dbReference type="PANTHER" id="PTHR46566">
    <property type="entry name" value="1-PHOSPHOFRUCTOKINASE-RELATED"/>
    <property type="match status" value="1"/>
</dbReference>
<keyword evidence="5 7" id="KW-0067">ATP-binding</keyword>
<evidence type="ECO:0000256" key="6">
    <source>
        <dbReference type="ARBA" id="ARBA00047745"/>
    </source>
</evidence>
<reference evidence="10 11" key="1">
    <citation type="submission" date="2019-05" db="EMBL/GenBank/DDBJ databases">
        <title>Psychrobacillus vulpis sp. nov., a new species isolated from feces of a red fox that inhabits in The Tablas de Daimiel Natural Park, Albacete, Spain.</title>
        <authorList>
            <person name="Rodriguez M."/>
            <person name="Reina J.C."/>
            <person name="Bejar V."/>
            <person name="Llamas I."/>
        </authorList>
    </citation>
    <scope>NUCLEOTIDE SEQUENCE [LARGE SCALE GENOMIC DNA]</scope>
    <source>
        <strain evidence="10 11">NEAU-3TGS17</strain>
    </source>
</reference>
<evidence type="ECO:0000256" key="3">
    <source>
        <dbReference type="ARBA" id="ARBA00022741"/>
    </source>
</evidence>
<comment type="function">
    <text evidence="8">Catalyzes the ATP-dependent phosphorylation of fructose-l-phosphate to fructose-l,6-bisphosphate.</text>
</comment>
<organism evidence="10 11">
    <name type="scientific">Psychrobacillus lasiicapitis</name>
    <dbReference type="NCBI Taxonomy" id="1636719"/>
    <lineage>
        <taxon>Bacteria</taxon>
        <taxon>Bacillati</taxon>
        <taxon>Bacillota</taxon>
        <taxon>Bacilli</taxon>
        <taxon>Bacillales</taxon>
        <taxon>Bacillaceae</taxon>
        <taxon>Psychrobacillus</taxon>
    </lineage>
</organism>
<dbReference type="PROSITE" id="PS00583">
    <property type="entry name" value="PFKB_KINASES_1"/>
    <property type="match status" value="1"/>
</dbReference>
<protein>
    <recommendedName>
        <fullName evidence="7">Tagatose-6-phosphate kinase</fullName>
        <ecNumber evidence="7">2.7.1.144</ecNumber>
    </recommendedName>
</protein>
<dbReference type="InterPro" id="IPR011611">
    <property type="entry name" value="PfkB_dom"/>
</dbReference>
<accession>A0A544T1Y6</accession>
<dbReference type="EC" id="2.7.1.144" evidence="7"/>
<dbReference type="AlphaFoldDB" id="A0A544T1Y6"/>
<dbReference type="GO" id="GO:2001059">
    <property type="term" value="P:D-tagatose 6-phosphate catabolic process"/>
    <property type="evidence" value="ECO:0007669"/>
    <property type="project" value="UniProtKB-UniPathway"/>
</dbReference>